<evidence type="ECO:0000313" key="6">
    <source>
        <dbReference type="EMBL" id="KGE02820.1"/>
    </source>
</evidence>
<dbReference type="InterPro" id="IPR050469">
    <property type="entry name" value="Diguanylate_Cyclase"/>
</dbReference>
<organism evidence="6 7">
    <name type="scientific">Pseudohaliea rubra DSM 19751</name>
    <dbReference type="NCBI Taxonomy" id="1265313"/>
    <lineage>
        <taxon>Bacteria</taxon>
        <taxon>Pseudomonadati</taxon>
        <taxon>Pseudomonadota</taxon>
        <taxon>Gammaproteobacteria</taxon>
        <taxon>Cellvibrionales</taxon>
        <taxon>Halieaceae</taxon>
        <taxon>Pseudohaliea</taxon>
    </lineage>
</organism>
<reference evidence="6 7" key="1">
    <citation type="journal article" date="2014" name="Genome Announc.">
        <title>Genome Sequence of Gammaproteobacterial Pseudohaliea rubra Type Strain DSM 19751, Isolated from Coastal Seawater of the Mediterranean Sea.</title>
        <authorList>
            <person name="Spring S."/>
            <person name="Fiebig A."/>
            <person name="Riedel T."/>
            <person name="Goker M."/>
            <person name="Klenk H.P."/>
        </authorList>
    </citation>
    <scope>NUCLEOTIDE SEQUENCE [LARGE SCALE GENOMIC DNA]</scope>
    <source>
        <strain evidence="6 7">DSM 19751</strain>
    </source>
</reference>
<dbReference type="CDD" id="cd01949">
    <property type="entry name" value="GGDEF"/>
    <property type="match status" value="1"/>
</dbReference>
<name>A0A095VN60_9GAMM</name>
<dbReference type="InterPro" id="IPR029787">
    <property type="entry name" value="Nucleotide_cyclase"/>
</dbReference>
<dbReference type="InterPro" id="IPR043128">
    <property type="entry name" value="Rev_trsase/Diguanyl_cyclase"/>
</dbReference>
<feature type="transmembrane region" description="Helical" evidence="4">
    <location>
        <begin position="55"/>
        <end position="76"/>
    </location>
</feature>
<proteinExistence type="predicted"/>
<dbReference type="EMBL" id="AUVB01000082">
    <property type="protein sequence ID" value="KGE02820.1"/>
    <property type="molecule type" value="Genomic_DNA"/>
</dbReference>
<dbReference type="FunFam" id="3.30.70.270:FF:000001">
    <property type="entry name" value="Diguanylate cyclase domain protein"/>
    <property type="match status" value="1"/>
</dbReference>
<sequence>MPMIYQPRIGEDELFAAQLELLMQNGRVASMSSNCIAALAMVALLWPYFGLLPLLLWASLVLLLLLLRSLHMSNALAGHSYQREPRRLFWRLVFGALLTGGVWSATYIAVAPHIPPTLQYVLLLIIVMITTISLAVMVVVREYFLAFLFASLFPIAWWSLVHLWEQPHNLLVGAVLLGVCALLLVVSNWIHSSFRSMIALSWEREAMARELGELTGSLRDRNRQLKAARRQLTDLANIDELTGLGNRRLVNHVLRQEINRARRSHGELSVILIDVDHFKLYNDTYGHPAGDEVLRRLGDILTRTTSRAGEVAGRYGGEEFILILPGADADIARRTAESLAELVREAAIPHRSSATSDRVTVSQGVFTAAPDGDLEPINLIDAADAALYQAKAEGRNRIVTA</sequence>
<dbReference type="EC" id="2.7.7.65" evidence="2"/>
<dbReference type="Gene3D" id="3.30.70.270">
    <property type="match status" value="1"/>
</dbReference>
<keyword evidence="4" id="KW-0472">Membrane</keyword>
<comment type="catalytic activity">
    <reaction evidence="3">
        <text>2 GTP = 3',3'-c-di-GMP + 2 diphosphate</text>
        <dbReference type="Rhea" id="RHEA:24898"/>
        <dbReference type="ChEBI" id="CHEBI:33019"/>
        <dbReference type="ChEBI" id="CHEBI:37565"/>
        <dbReference type="ChEBI" id="CHEBI:58805"/>
        <dbReference type="EC" id="2.7.7.65"/>
    </reaction>
</comment>
<comment type="caution">
    <text evidence="6">The sequence shown here is derived from an EMBL/GenBank/DDBJ whole genome shotgun (WGS) entry which is preliminary data.</text>
</comment>
<keyword evidence="4" id="KW-0812">Transmembrane</keyword>
<evidence type="ECO:0000313" key="7">
    <source>
        <dbReference type="Proteomes" id="UP000029640"/>
    </source>
</evidence>
<feature type="domain" description="GGDEF" evidence="5">
    <location>
        <begin position="266"/>
        <end position="401"/>
    </location>
</feature>
<dbReference type="SMART" id="SM00267">
    <property type="entry name" value="GGDEF"/>
    <property type="match status" value="1"/>
</dbReference>
<dbReference type="GO" id="GO:1902201">
    <property type="term" value="P:negative regulation of bacterial-type flagellum-dependent cell motility"/>
    <property type="evidence" value="ECO:0007669"/>
    <property type="project" value="TreeGrafter"/>
</dbReference>
<dbReference type="Proteomes" id="UP000029640">
    <property type="component" value="Unassembled WGS sequence"/>
</dbReference>
<evidence type="ECO:0000256" key="2">
    <source>
        <dbReference type="ARBA" id="ARBA00012528"/>
    </source>
</evidence>
<dbReference type="PANTHER" id="PTHR45138:SF9">
    <property type="entry name" value="DIGUANYLATE CYCLASE DGCM-RELATED"/>
    <property type="match status" value="1"/>
</dbReference>
<evidence type="ECO:0000256" key="4">
    <source>
        <dbReference type="SAM" id="Phobius"/>
    </source>
</evidence>
<dbReference type="AlphaFoldDB" id="A0A095VN60"/>
<gene>
    <name evidence="6" type="ORF">HRUBRA_02601</name>
</gene>
<dbReference type="HOGENOM" id="CLU_057096_0_0_6"/>
<protein>
    <recommendedName>
        <fullName evidence="2">diguanylate cyclase</fullName>
        <ecNumber evidence="2">2.7.7.65</ecNumber>
    </recommendedName>
</protein>
<dbReference type="GO" id="GO:0043709">
    <property type="term" value="P:cell adhesion involved in single-species biofilm formation"/>
    <property type="evidence" value="ECO:0007669"/>
    <property type="project" value="TreeGrafter"/>
</dbReference>
<feature type="transmembrane region" description="Helical" evidence="4">
    <location>
        <begin position="143"/>
        <end position="164"/>
    </location>
</feature>
<keyword evidence="4" id="KW-1133">Transmembrane helix</keyword>
<evidence type="ECO:0000259" key="5">
    <source>
        <dbReference type="PROSITE" id="PS50887"/>
    </source>
</evidence>
<comment type="cofactor">
    <cofactor evidence="1">
        <name>Mg(2+)</name>
        <dbReference type="ChEBI" id="CHEBI:18420"/>
    </cofactor>
</comment>
<dbReference type="STRING" id="1265313.HRUBRA_02601"/>
<dbReference type="GO" id="GO:0005886">
    <property type="term" value="C:plasma membrane"/>
    <property type="evidence" value="ECO:0007669"/>
    <property type="project" value="TreeGrafter"/>
</dbReference>
<dbReference type="InterPro" id="IPR000160">
    <property type="entry name" value="GGDEF_dom"/>
</dbReference>
<dbReference type="GO" id="GO:0052621">
    <property type="term" value="F:diguanylate cyclase activity"/>
    <property type="evidence" value="ECO:0007669"/>
    <property type="project" value="UniProtKB-EC"/>
</dbReference>
<feature type="transmembrane region" description="Helical" evidence="4">
    <location>
        <begin position="170"/>
        <end position="190"/>
    </location>
</feature>
<feature type="transmembrane region" description="Helical" evidence="4">
    <location>
        <begin position="88"/>
        <end position="111"/>
    </location>
</feature>
<accession>A0A095VN60</accession>
<evidence type="ECO:0000256" key="1">
    <source>
        <dbReference type="ARBA" id="ARBA00001946"/>
    </source>
</evidence>
<dbReference type="eggNOG" id="COG3706">
    <property type="taxonomic scope" value="Bacteria"/>
</dbReference>
<dbReference type="SUPFAM" id="SSF55073">
    <property type="entry name" value="Nucleotide cyclase"/>
    <property type="match status" value="1"/>
</dbReference>
<dbReference type="Pfam" id="PF00990">
    <property type="entry name" value="GGDEF"/>
    <property type="match status" value="1"/>
</dbReference>
<feature type="transmembrane region" description="Helical" evidence="4">
    <location>
        <begin position="117"/>
        <end position="136"/>
    </location>
</feature>
<dbReference type="PROSITE" id="PS50887">
    <property type="entry name" value="GGDEF"/>
    <property type="match status" value="1"/>
</dbReference>
<dbReference type="PANTHER" id="PTHR45138">
    <property type="entry name" value="REGULATORY COMPONENTS OF SENSORY TRANSDUCTION SYSTEM"/>
    <property type="match status" value="1"/>
</dbReference>
<keyword evidence="7" id="KW-1185">Reference proteome</keyword>
<evidence type="ECO:0000256" key="3">
    <source>
        <dbReference type="ARBA" id="ARBA00034247"/>
    </source>
</evidence>
<dbReference type="NCBIfam" id="TIGR00254">
    <property type="entry name" value="GGDEF"/>
    <property type="match status" value="1"/>
</dbReference>